<evidence type="ECO:0000313" key="4">
    <source>
        <dbReference type="Proteomes" id="UP000268014"/>
    </source>
</evidence>
<reference evidence="3 4" key="2">
    <citation type="submission" date="2018-11" db="EMBL/GenBank/DDBJ databases">
        <authorList>
            <consortium name="Pathogen Informatics"/>
        </authorList>
    </citation>
    <scope>NUCLEOTIDE SEQUENCE [LARGE SCALE GENOMIC DNA]</scope>
    <source>
        <strain evidence="3 4">MHpl1</strain>
    </source>
</reference>
<feature type="region of interest" description="Disordered" evidence="1">
    <location>
        <begin position="22"/>
        <end position="42"/>
    </location>
</feature>
<proteinExistence type="predicted"/>
<evidence type="ECO:0000256" key="2">
    <source>
        <dbReference type="SAM" id="SignalP"/>
    </source>
</evidence>
<evidence type="ECO:0000313" key="3">
    <source>
        <dbReference type="EMBL" id="VDO41667.1"/>
    </source>
</evidence>
<dbReference type="EMBL" id="UZAF01017438">
    <property type="protein sequence ID" value="VDO41667.1"/>
    <property type="molecule type" value="Genomic_DNA"/>
</dbReference>
<keyword evidence="4" id="KW-1185">Reference proteome</keyword>
<feature type="chain" id="PRO_5043135524" evidence="2">
    <location>
        <begin position="23"/>
        <end position="127"/>
    </location>
</feature>
<name>A0A158QNQ9_HAEPC</name>
<evidence type="ECO:0000313" key="5">
    <source>
        <dbReference type="WBParaSite" id="HPLM_0001098301-mRNA-1"/>
    </source>
</evidence>
<dbReference type="WBParaSite" id="HPLM_0001098301-mRNA-1">
    <property type="protein sequence ID" value="HPLM_0001098301-mRNA-1"/>
    <property type="gene ID" value="HPLM_0001098301"/>
</dbReference>
<reference evidence="5" key="1">
    <citation type="submission" date="2016-04" db="UniProtKB">
        <authorList>
            <consortium name="WormBaseParasite"/>
        </authorList>
    </citation>
    <scope>IDENTIFICATION</scope>
</reference>
<dbReference type="AlphaFoldDB" id="A0A158QNQ9"/>
<feature type="region of interest" description="Disordered" evidence="1">
    <location>
        <begin position="67"/>
        <end position="90"/>
    </location>
</feature>
<sequence length="127" mass="15026">MLFIFLSLLELAVVGFMSRNEGLPPKIKKKRKREDSDEEFSWKGIQSSPHLELRQFWVDKRINSIRNSSDLPSEEPPGLEEPYQPVQRSRPERNLLSAIRKWWRKSGPLRPETVDFYRYAVYCLSSD</sequence>
<dbReference type="Proteomes" id="UP000268014">
    <property type="component" value="Unassembled WGS sequence"/>
</dbReference>
<feature type="signal peptide" evidence="2">
    <location>
        <begin position="1"/>
        <end position="22"/>
    </location>
</feature>
<accession>A0A158QNQ9</accession>
<keyword evidence="2" id="KW-0732">Signal</keyword>
<dbReference type="OrthoDB" id="5842370at2759"/>
<gene>
    <name evidence="3" type="ORF">HPLM_LOCUS10975</name>
</gene>
<organism evidence="5">
    <name type="scientific">Haemonchus placei</name>
    <name type="common">Barber's pole worm</name>
    <dbReference type="NCBI Taxonomy" id="6290"/>
    <lineage>
        <taxon>Eukaryota</taxon>
        <taxon>Metazoa</taxon>
        <taxon>Ecdysozoa</taxon>
        <taxon>Nematoda</taxon>
        <taxon>Chromadorea</taxon>
        <taxon>Rhabditida</taxon>
        <taxon>Rhabditina</taxon>
        <taxon>Rhabditomorpha</taxon>
        <taxon>Strongyloidea</taxon>
        <taxon>Trichostrongylidae</taxon>
        <taxon>Haemonchus</taxon>
    </lineage>
</organism>
<evidence type="ECO:0000256" key="1">
    <source>
        <dbReference type="SAM" id="MobiDB-lite"/>
    </source>
</evidence>
<dbReference type="STRING" id="6290.A0A158QNQ9"/>
<protein>
    <submittedName>
        <fullName evidence="3 5">Uncharacterized protein</fullName>
    </submittedName>
</protein>